<comment type="subcellular location">
    <subcellularLocation>
        <location evidence="1">Endoplasmic reticulum membrane</location>
        <topology evidence="1">Multi-pass membrane protein</topology>
    </subcellularLocation>
</comment>
<dbReference type="Pfam" id="PF06417">
    <property type="entry name" value="EMC4"/>
    <property type="match status" value="1"/>
</dbReference>
<evidence type="ECO:0000256" key="1">
    <source>
        <dbReference type="ARBA" id="ARBA00004477"/>
    </source>
</evidence>
<dbReference type="GO" id="GO:0005789">
    <property type="term" value="C:endoplasmic reticulum membrane"/>
    <property type="evidence" value="ECO:0007669"/>
    <property type="project" value="UniProtKB-SubCell"/>
</dbReference>
<dbReference type="Proteomes" id="UP000030645">
    <property type="component" value="Unassembled WGS sequence"/>
</dbReference>
<dbReference type="PANTHER" id="PTHR23051">
    <property type="entry name" value="SOLUTE CARRIER FAMILY 35, MEMBER F5"/>
    <property type="match status" value="1"/>
</dbReference>
<keyword evidence="11" id="KW-1185">Reference proteome</keyword>
<feature type="transmembrane region" description="Helical" evidence="9">
    <location>
        <begin position="594"/>
        <end position="614"/>
    </location>
</feature>
<dbReference type="PANTHER" id="PTHR23051:SF9">
    <property type="entry name" value="EAMA DOMAIN-CONTAINING PROTEIN"/>
    <property type="match status" value="1"/>
</dbReference>
<feature type="transmembrane region" description="Helical" evidence="9">
    <location>
        <begin position="363"/>
        <end position="391"/>
    </location>
</feature>
<evidence type="ECO:0000256" key="3">
    <source>
        <dbReference type="ARBA" id="ARBA00020820"/>
    </source>
</evidence>
<keyword evidence="7 9" id="KW-0472">Membrane</keyword>
<feature type="transmembrane region" description="Helical" evidence="9">
    <location>
        <begin position="39"/>
        <end position="61"/>
    </location>
</feature>
<dbReference type="EMBL" id="KE345322">
    <property type="protein sequence ID" value="EXC01111.1"/>
    <property type="molecule type" value="Genomic_DNA"/>
</dbReference>
<evidence type="ECO:0000256" key="9">
    <source>
        <dbReference type="SAM" id="Phobius"/>
    </source>
</evidence>
<sequence length="644" mass="71220">MGWRYKAGLGLIGTVVLIWVSSAEVTQVLGFGSGLIMGWRYKAGLGLIGTFVFLWVSHAEVTQRIFEEYKQPFALTYLGVSLMAILLPIAAFKDWICSLLNPRLLSNFYNDTSDMSALIGVDIPLRTNGVYQSPESDMRMRLLTGKDLTDEEEGRLLDATNEEDKPHLLKQSSEYSSWEIAKYCLYLAPIWFFTEYFSNSALANTSVASTTVLTSTSGLFTLFFGAFIGQDSISIPKVVAVFISMAGVAMTTVGKTWAPDELLSVAEQGFYFEILCKFSRTIINTFSVVQAVLLKKFAGSEGDKGDVQKFFGYIGLFTFLGLWWLVWPLNALGIEPPFSFPHSESMGEVVLLNGFVGSVLSDYFWALSVVWTSPLVATLGMSLTIPLAMVADMVIHGRHFSAIYIAGCVQVREKTVDGPNTENRTRESIYGDAQSMNISKQGQNSEERVNRKSKISSKETFFGVKKTREMEKGKAVMGVGRRWAVDFSDYSSSPSSRDFPDPPGFSRSSLDQDDSAVSRQKKDAEANWKAQKAWEVAQAPLKNLMMMGFMMWMAGSTVHLFSIGITFSALWQPISALQGVGKVFEPYKDSKVDLLVPKLLFIALNLVGLALGVWKLNTLGLLPTHASDWVSSLPPAPVQFFLSG</sequence>
<dbReference type="AlphaFoldDB" id="W9SDA2"/>
<feature type="transmembrane region" description="Helical" evidence="9">
    <location>
        <begin position="73"/>
        <end position="92"/>
    </location>
</feature>
<evidence type="ECO:0000313" key="11">
    <source>
        <dbReference type="Proteomes" id="UP000030645"/>
    </source>
</evidence>
<evidence type="ECO:0000256" key="2">
    <source>
        <dbReference type="ARBA" id="ARBA00007715"/>
    </source>
</evidence>
<keyword evidence="4 9" id="KW-0812">Transmembrane</keyword>
<feature type="transmembrane region" description="Helical" evidence="9">
    <location>
        <begin position="549"/>
        <end position="574"/>
    </location>
</feature>
<dbReference type="InterPro" id="IPR037185">
    <property type="entry name" value="EmrE-like"/>
</dbReference>
<evidence type="ECO:0000256" key="6">
    <source>
        <dbReference type="ARBA" id="ARBA00022989"/>
    </source>
</evidence>
<dbReference type="eggNOG" id="KOG2765">
    <property type="taxonomic scope" value="Eukaryota"/>
</dbReference>
<feature type="region of interest" description="Disordered" evidence="8">
    <location>
        <begin position="417"/>
        <end position="454"/>
    </location>
</feature>
<keyword evidence="5" id="KW-0256">Endoplasmic reticulum</keyword>
<name>W9SDA2_9ROSA</name>
<evidence type="ECO:0000256" key="4">
    <source>
        <dbReference type="ARBA" id="ARBA00022692"/>
    </source>
</evidence>
<protein>
    <recommendedName>
        <fullName evidence="3">ER membrane protein complex subunit 4</fullName>
    </recommendedName>
</protein>
<organism evidence="10 11">
    <name type="scientific">Morus notabilis</name>
    <dbReference type="NCBI Taxonomy" id="981085"/>
    <lineage>
        <taxon>Eukaryota</taxon>
        <taxon>Viridiplantae</taxon>
        <taxon>Streptophyta</taxon>
        <taxon>Embryophyta</taxon>
        <taxon>Tracheophyta</taxon>
        <taxon>Spermatophyta</taxon>
        <taxon>Magnoliopsida</taxon>
        <taxon>eudicotyledons</taxon>
        <taxon>Gunneridae</taxon>
        <taxon>Pentapetalae</taxon>
        <taxon>rosids</taxon>
        <taxon>fabids</taxon>
        <taxon>Rosales</taxon>
        <taxon>Moraceae</taxon>
        <taxon>Moreae</taxon>
        <taxon>Morus</taxon>
    </lineage>
</organism>
<feature type="compositionally biased region" description="Polar residues" evidence="8">
    <location>
        <begin position="434"/>
        <end position="444"/>
    </location>
</feature>
<dbReference type="eggNOG" id="KOG3318">
    <property type="taxonomic scope" value="Eukaryota"/>
</dbReference>
<proteinExistence type="inferred from homology"/>
<comment type="similarity">
    <text evidence="2">Belongs to the EMC4 family.</text>
</comment>
<feature type="transmembrane region" description="Helical" evidence="9">
    <location>
        <begin position="310"/>
        <end position="327"/>
    </location>
</feature>
<keyword evidence="6 9" id="KW-1133">Transmembrane helix</keyword>
<evidence type="ECO:0000256" key="8">
    <source>
        <dbReference type="SAM" id="MobiDB-lite"/>
    </source>
</evidence>
<evidence type="ECO:0000313" key="10">
    <source>
        <dbReference type="EMBL" id="EXC01111.1"/>
    </source>
</evidence>
<reference evidence="11" key="1">
    <citation type="submission" date="2013-01" db="EMBL/GenBank/DDBJ databases">
        <title>Draft Genome Sequence of a Mulberry Tree, Morus notabilis C.K. Schneid.</title>
        <authorList>
            <person name="He N."/>
            <person name="Zhao S."/>
        </authorList>
    </citation>
    <scope>NUCLEOTIDE SEQUENCE</scope>
</reference>
<accession>W9SDA2</accession>
<feature type="region of interest" description="Disordered" evidence="8">
    <location>
        <begin position="489"/>
        <end position="515"/>
    </location>
</feature>
<evidence type="ECO:0000256" key="7">
    <source>
        <dbReference type="ARBA" id="ARBA00023136"/>
    </source>
</evidence>
<feature type="transmembrane region" description="Helical" evidence="9">
    <location>
        <begin position="207"/>
        <end position="227"/>
    </location>
</feature>
<dbReference type="SUPFAM" id="SSF103481">
    <property type="entry name" value="Multidrug resistance efflux transporter EmrE"/>
    <property type="match status" value="1"/>
</dbReference>
<dbReference type="InterPro" id="IPR009445">
    <property type="entry name" value="TMEM85/Emc4"/>
</dbReference>
<evidence type="ECO:0000256" key="5">
    <source>
        <dbReference type="ARBA" id="ARBA00022824"/>
    </source>
</evidence>
<gene>
    <name evidence="10" type="ORF">L484_025482</name>
</gene>